<dbReference type="EC" id="6.1.1.21" evidence="10"/>
<dbReference type="Pfam" id="PF13393">
    <property type="entry name" value="tRNA-synt_His"/>
    <property type="match status" value="1"/>
</dbReference>
<evidence type="ECO:0000256" key="2">
    <source>
        <dbReference type="ARBA" id="ARBA00011738"/>
    </source>
</evidence>
<keyword evidence="8 10" id="KW-0030">Aminoacyl-tRNA synthetase</keyword>
<dbReference type="GO" id="GO:0005737">
    <property type="term" value="C:cytoplasm"/>
    <property type="evidence" value="ECO:0007669"/>
    <property type="project" value="UniProtKB-SubCell"/>
</dbReference>
<dbReference type="InterPro" id="IPR006195">
    <property type="entry name" value="aa-tRNA-synth_II"/>
</dbReference>
<keyword evidence="5 10" id="KW-0547">Nucleotide-binding</keyword>
<dbReference type="PROSITE" id="PS50862">
    <property type="entry name" value="AA_TRNA_LIGASE_II"/>
    <property type="match status" value="1"/>
</dbReference>
<dbReference type="GO" id="GO:0004821">
    <property type="term" value="F:histidine-tRNA ligase activity"/>
    <property type="evidence" value="ECO:0007669"/>
    <property type="project" value="UniProtKB-UniRule"/>
</dbReference>
<keyword evidence="4 10" id="KW-0436">Ligase</keyword>
<dbReference type="InterPro" id="IPR004516">
    <property type="entry name" value="HisRS/HisZ"/>
</dbReference>
<dbReference type="InterPro" id="IPR033656">
    <property type="entry name" value="HisRS_anticodon"/>
</dbReference>
<feature type="binding site" evidence="11">
    <location>
        <position position="258"/>
    </location>
    <ligand>
        <name>L-histidine</name>
        <dbReference type="ChEBI" id="CHEBI:57595"/>
    </ligand>
</feature>
<dbReference type="PIRSF" id="PIRSF001549">
    <property type="entry name" value="His-tRNA_synth"/>
    <property type="match status" value="1"/>
</dbReference>
<dbReference type="Gene3D" id="3.30.930.10">
    <property type="entry name" value="Bira Bifunctional Protein, Domain 2"/>
    <property type="match status" value="1"/>
</dbReference>
<dbReference type="Gene3D" id="3.40.50.800">
    <property type="entry name" value="Anticodon-binding domain"/>
    <property type="match status" value="1"/>
</dbReference>
<feature type="domain" description="Aminoacyl-transfer RNA synthetases class-II family profile" evidence="12">
    <location>
        <begin position="1"/>
        <end position="324"/>
    </location>
</feature>
<evidence type="ECO:0000256" key="1">
    <source>
        <dbReference type="ARBA" id="ARBA00008226"/>
    </source>
</evidence>
<evidence type="ECO:0000256" key="5">
    <source>
        <dbReference type="ARBA" id="ARBA00022741"/>
    </source>
</evidence>
<reference evidence="13 14" key="1">
    <citation type="submission" date="2016-10" db="EMBL/GenBank/DDBJ databases">
        <authorList>
            <person name="de Groot N.N."/>
        </authorList>
    </citation>
    <scope>NUCLEOTIDE SEQUENCE [LARGE SCALE GENOMIC DNA]</scope>
    <source>
        <strain evidence="13 14">CGMCC 1.9109</strain>
    </source>
</reference>
<evidence type="ECO:0000256" key="6">
    <source>
        <dbReference type="ARBA" id="ARBA00022840"/>
    </source>
</evidence>
<proteinExistence type="inferred from homology"/>
<dbReference type="InterPro" id="IPR004154">
    <property type="entry name" value="Anticodon-bd"/>
</dbReference>
<accession>A0A1G6US23</accession>
<dbReference type="CDD" id="cd00773">
    <property type="entry name" value="HisRS-like_core"/>
    <property type="match status" value="1"/>
</dbReference>
<dbReference type="InterPro" id="IPR045864">
    <property type="entry name" value="aa-tRNA-synth_II/BPL/LPL"/>
</dbReference>
<dbReference type="InterPro" id="IPR041715">
    <property type="entry name" value="HisRS-like_core"/>
</dbReference>
<dbReference type="SUPFAM" id="SSF55681">
    <property type="entry name" value="Class II aaRS and biotin synthetases"/>
    <property type="match status" value="1"/>
</dbReference>
<evidence type="ECO:0000313" key="14">
    <source>
        <dbReference type="Proteomes" id="UP000183685"/>
    </source>
</evidence>
<evidence type="ECO:0000313" key="13">
    <source>
        <dbReference type="EMBL" id="SDD43367.1"/>
    </source>
</evidence>
<dbReference type="AlphaFoldDB" id="A0A1G6US23"/>
<dbReference type="CDD" id="cd00859">
    <property type="entry name" value="HisRS_anticodon"/>
    <property type="match status" value="1"/>
</dbReference>
<dbReference type="HAMAP" id="MF_00127">
    <property type="entry name" value="His_tRNA_synth"/>
    <property type="match status" value="1"/>
</dbReference>
<evidence type="ECO:0000256" key="8">
    <source>
        <dbReference type="ARBA" id="ARBA00023146"/>
    </source>
</evidence>
<feature type="binding site" evidence="11">
    <location>
        <position position="112"/>
    </location>
    <ligand>
        <name>L-histidine</name>
        <dbReference type="ChEBI" id="CHEBI:57595"/>
    </ligand>
</feature>
<keyword evidence="7 10" id="KW-0648">Protein biosynthesis</keyword>
<dbReference type="Pfam" id="PF03129">
    <property type="entry name" value="HGTP_anticodon"/>
    <property type="match status" value="1"/>
</dbReference>
<dbReference type="InterPro" id="IPR036621">
    <property type="entry name" value="Anticodon-bd_dom_sf"/>
</dbReference>
<evidence type="ECO:0000256" key="7">
    <source>
        <dbReference type="ARBA" id="ARBA00022917"/>
    </source>
</evidence>
<comment type="subcellular location">
    <subcellularLocation>
        <location evidence="10">Cytoplasm</location>
    </subcellularLocation>
</comment>
<dbReference type="RefSeq" id="WP_068307916.1">
    <property type="nucleotide sequence ID" value="NZ_DAIOMO010000003.1"/>
</dbReference>
<name>A0A1G6US23_9PROT</name>
<dbReference type="GO" id="GO:0006427">
    <property type="term" value="P:histidyl-tRNA aminoacylation"/>
    <property type="evidence" value="ECO:0007669"/>
    <property type="project" value="UniProtKB-UniRule"/>
</dbReference>
<evidence type="ECO:0000256" key="4">
    <source>
        <dbReference type="ARBA" id="ARBA00022598"/>
    </source>
</evidence>
<keyword evidence="3 10" id="KW-0963">Cytoplasm</keyword>
<dbReference type="Proteomes" id="UP000183685">
    <property type="component" value="Unassembled WGS sequence"/>
</dbReference>
<organism evidence="13 14">
    <name type="scientific">Kordiimonas lacus</name>
    <dbReference type="NCBI Taxonomy" id="637679"/>
    <lineage>
        <taxon>Bacteria</taxon>
        <taxon>Pseudomonadati</taxon>
        <taxon>Pseudomonadota</taxon>
        <taxon>Alphaproteobacteria</taxon>
        <taxon>Kordiimonadales</taxon>
        <taxon>Kordiimonadaceae</taxon>
        <taxon>Kordiimonas</taxon>
    </lineage>
</organism>
<evidence type="ECO:0000256" key="11">
    <source>
        <dbReference type="PIRSR" id="PIRSR001549-1"/>
    </source>
</evidence>
<dbReference type="NCBIfam" id="TIGR00442">
    <property type="entry name" value="hisS"/>
    <property type="match status" value="1"/>
</dbReference>
<protein>
    <recommendedName>
        <fullName evidence="10">Histidine--tRNA ligase</fullName>
        <ecNumber evidence="10">6.1.1.21</ecNumber>
    </recommendedName>
    <alternativeName>
        <fullName evidence="10">Histidyl-tRNA synthetase</fullName>
        <shortName evidence="10">HisRS</shortName>
    </alternativeName>
</protein>
<dbReference type="EMBL" id="FNAK01000001">
    <property type="protein sequence ID" value="SDD43367.1"/>
    <property type="molecule type" value="Genomic_DNA"/>
</dbReference>
<keyword evidence="6 10" id="KW-0067">ATP-binding</keyword>
<feature type="binding site" evidence="11">
    <location>
        <position position="126"/>
    </location>
    <ligand>
        <name>L-histidine</name>
        <dbReference type="ChEBI" id="CHEBI:57595"/>
    </ligand>
</feature>
<gene>
    <name evidence="10" type="primary">hisS</name>
    <name evidence="13" type="ORF">SAMN04488071_0660</name>
</gene>
<dbReference type="PANTHER" id="PTHR43707">
    <property type="entry name" value="HISTIDYL-TRNA SYNTHETASE"/>
    <property type="match status" value="1"/>
</dbReference>
<evidence type="ECO:0000259" key="12">
    <source>
        <dbReference type="PROSITE" id="PS50862"/>
    </source>
</evidence>
<keyword evidence="14" id="KW-1185">Reference proteome</keyword>
<feature type="binding site" evidence="11">
    <location>
        <position position="130"/>
    </location>
    <ligand>
        <name>L-histidine</name>
        <dbReference type="ChEBI" id="CHEBI:57595"/>
    </ligand>
</feature>
<comment type="subunit">
    <text evidence="2 10">Homodimer.</text>
</comment>
<evidence type="ECO:0000256" key="10">
    <source>
        <dbReference type="HAMAP-Rule" id="MF_00127"/>
    </source>
</evidence>
<dbReference type="InterPro" id="IPR015807">
    <property type="entry name" value="His-tRNA-ligase"/>
</dbReference>
<dbReference type="PANTHER" id="PTHR43707:SF1">
    <property type="entry name" value="HISTIDINE--TRNA LIGASE, MITOCHONDRIAL-RELATED"/>
    <property type="match status" value="1"/>
</dbReference>
<evidence type="ECO:0000256" key="3">
    <source>
        <dbReference type="ARBA" id="ARBA00022490"/>
    </source>
</evidence>
<dbReference type="STRING" id="637679.GCA_001550055_00231"/>
<comment type="catalytic activity">
    <reaction evidence="9 10">
        <text>tRNA(His) + L-histidine + ATP = L-histidyl-tRNA(His) + AMP + diphosphate + H(+)</text>
        <dbReference type="Rhea" id="RHEA:17313"/>
        <dbReference type="Rhea" id="RHEA-COMP:9665"/>
        <dbReference type="Rhea" id="RHEA-COMP:9689"/>
        <dbReference type="ChEBI" id="CHEBI:15378"/>
        <dbReference type="ChEBI" id="CHEBI:30616"/>
        <dbReference type="ChEBI" id="CHEBI:33019"/>
        <dbReference type="ChEBI" id="CHEBI:57595"/>
        <dbReference type="ChEBI" id="CHEBI:78442"/>
        <dbReference type="ChEBI" id="CHEBI:78527"/>
        <dbReference type="ChEBI" id="CHEBI:456215"/>
        <dbReference type="EC" id="6.1.1.21"/>
    </reaction>
</comment>
<dbReference type="SUPFAM" id="SSF52954">
    <property type="entry name" value="Class II aaRS ABD-related"/>
    <property type="match status" value="1"/>
</dbReference>
<comment type="similarity">
    <text evidence="1 10">Belongs to the class-II aminoacyl-tRNA synthetase family.</text>
</comment>
<dbReference type="OrthoDB" id="9800814at2"/>
<feature type="binding site" evidence="11">
    <location>
        <begin position="262"/>
        <end position="263"/>
    </location>
    <ligand>
        <name>L-histidine</name>
        <dbReference type="ChEBI" id="CHEBI:57595"/>
    </ligand>
</feature>
<sequence>MSKLQPARGTRDIYGDEARRMTAVVETFRRVASTYGFEELSTPIFEFTDVFRRPLGEASDVVSKEMYTFEDRGGEEITLRPEFTAGVCRAFISNGMQQNLPCRLMSNGPAFRYERPQKGRYRQFHQINAELLGPENPEADVEQIAMAWRLLRELGLGDKVILHLNTLGDVESRVAYREALVAYLEAHKDKLSEDSVRRLETNPLRILDSKDDGDKVIVADAPLLSEHLNEASRAFFESVKAGLEAVGVPYEHDERLVRGLDYYTHTAFEFVTTELGAQGTVLAGGRYDGLIEKLGGPAVAGVGWAGGIERLAMLSELDLVDVRPVMIMPMGEAATLKAFALAEDMREAGLTVLADRSGNLKKRLTRASKANAKFAIILGDNELEAGNVMVKELDSGEQWEVPFGGLVASITA</sequence>
<dbReference type="GO" id="GO:0005524">
    <property type="term" value="F:ATP binding"/>
    <property type="evidence" value="ECO:0007669"/>
    <property type="project" value="UniProtKB-UniRule"/>
</dbReference>
<evidence type="ECO:0000256" key="9">
    <source>
        <dbReference type="ARBA" id="ARBA00047639"/>
    </source>
</evidence>
<feature type="binding site" evidence="11">
    <location>
        <begin position="82"/>
        <end position="84"/>
    </location>
    <ligand>
        <name>L-histidine</name>
        <dbReference type="ChEBI" id="CHEBI:57595"/>
    </ligand>
</feature>